<dbReference type="Gene3D" id="3.20.20.70">
    <property type="entry name" value="Aldolase class I"/>
    <property type="match status" value="1"/>
</dbReference>
<dbReference type="InterPro" id="IPR013785">
    <property type="entry name" value="Aldolase_TIM"/>
</dbReference>
<dbReference type="InterPro" id="IPR001754">
    <property type="entry name" value="OMPdeCOase_dom"/>
</dbReference>
<dbReference type="EMBL" id="UINC01002557">
    <property type="protein sequence ID" value="SUZ97957.1"/>
    <property type="molecule type" value="Genomic_DNA"/>
</dbReference>
<comment type="pathway">
    <text evidence="1">Pyrimidine metabolism; UMP biosynthesis via de novo pathway; UMP from orotate: step 2/2.</text>
</comment>
<keyword evidence="4" id="KW-0210">Decarboxylase</keyword>
<dbReference type="GO" id="GO:0004590">
    <property type="term" value="F:orotidine-5'-phosphate decarboxylase activity"/>
    <property type="evidence" value="ECO:0007669"/>
    <property type="project" value="UniProtKB-EC"/>
</dbReference>
<dbReference type="EC" id="4.1.1.23" evidence="2"/>
<dbReference type="SUPFAM" id="SSF51366">
    <property type="entry name" value="Ribulose-phoshate binding barrel"/>
    <property type="match status" value="1"/>
</dbReference>
<dbReference type="InterPro" id="IPR014732">
    <property type="entry name" value="OMPdecase"/>
</dbReference>
<dbReference type="NCBIfam" id="TIGR01740">
    <property type="entry name" value="pyrF"/>
    <property type="match status" value="1"/>
</dbReference>
<evidence type="ECO:0000259" key="8">
    <source>
        <dbReference type="SMART" id="SM00934"/>
    </source>
</evidence>
<name>A0A381S6S0_9ZZZZ</name>
<dbReference type="UniPathway" id="UPA00070">
    <property type="reaction ID" value="UER00120"/>
</dbReference>
<dbReference type="PANTHER" id="PTHR32119">
    <property type="entry name" value="OROTIDINE 5'-PHOSPHATE DECARBOXYLASE"/>
    <property type="match status" value="1"/>
</dbReference>
<organism evidence="9">
    <name type="scientific">marine metagenome</name>
    <dbReference type="NCBI Taxonomy" id="408172"/>
    <lineage>
        <taxon>unclassified sequences</taxon>
        <taxon>metagenomes</taxon>
        <taxon>ecological metagenomes</taxon>
    </lineage>
</organism>
<dbReference type="InterPro" id="IPR018089">
    <property type="entry name" value="OMPdecase_AS"/>
</dbReference>
<protein>
    <recommendedName>
        <fullName evidence="3">Orotidine 5'-phosphate decarboxylase</fullName>
        <ecNumber evidence="2">4.1.1.23</ecNumber>
    </recommendedName>
    <alternativeName>
        <fullName evidence="7">OMP decarboxylase</fullName>
    </alternativeName>
</protein>
<dbReference type="GO" id="GO:0005829">
    <property type="term" value="C:cytosol"/>
    <property type="evidence" value="ECO:0007669"/>
    <property type="project" value="TreeGrafter"/>
</dbReference>
<evidence type="ECO:0000256" key="2">
    <source>
        <dbReference type="ARBA" id="ARBA00012321"/>
    </source>
</evidence>
<evidence type="ECO:0000256" key="7">
    <source>
        <dbReference type="ARBA" id="ARBA00033428"/>
    </source>
</evidence>
<evidence type="ECO:0000256" key="3">
    <source>
        <dbReference type="ARBA" id="ARBA00021923"/>
    </source>
</evidence>
<accession>A0A381S6S0</accession>
<evidence type="ECO:0000256" key="6">
    <source>
        <dbReference type="ARBA" id="ARBA00023239"/>
    </source>
</evidence>
<dbReference type="PROSITE" id="PS00156">
    <property type="entry name" value="OMPDECASE"/>
    <property type="match status" value="1"/>
</dbReference>
<dbReference type="Pfam" id="PF00215">
    <property type="entry name" value="OMPdecase"/>
    <property type="match status" value="1"/>
</dbReference>
<sequence length="248" mass="25567">MSEPNDELDDGMDEDLDEGEVPAEVRSRLVLALDVDDIVAARRLAFDLEPFFGTVKVGLELFCATGTDTVSGFAGAGFDVFCDLKLHDIPTTVEKAARVVGSLGARWLTVHTQGGGDMLRAAVAGAAAGAEGVGLQPPGILGVTVLTSDATADRSELERRTTLAVESGCAGIVCAATDLEATAPWADRLVRVVPGTRLPGADAHDQARVTTPIEAIEGGADLLVVGRAVTAAEEPILAAVELVGHMLG</sequence>
<dbReference type="AlphaFoldDB" id="A0A381S6S0"/>
<dbReference type="InterPro" id="IPR011060">
    <property type="entry name" value="RibuloseP-bd_barrel"/>
</dbReference>
<evidence type="ECO:0000313" key="9">
    <source>
        <dbReference type="EMBL" id="SUZ97957.1"/>
    </source>
</evidence>
<gene>
    <name evidence="9" type="ORF">METZ01_LOCUS50811</name>
</gene>
<evidence type="ECO:0000256" key="1">
    <source>
        <dbReference type="ARBA" id="ARBA00004861"/>
    </source>
</evidence>
<keyword evidence="6" id="KW-0456">Lyase</keyword>
<dbReference type="GO" id="GO:0044205">
    <property type="term" value="P:'de novo' UMP biosynthetic process"/>
    <property type="evidence" value="ECO:0007669"/>
    <property type="project" value="UniProtKB-UniPathway"/>
</dbReference>
<reference evidence="9" key="1">
    <citation type="submission" date="2018-05" db="EMBL/GenBank/DDBJ databases">
        <authorList>
            <person name="Lanie J.A."/>
            <person name="Ng W.-L."/>
            <person name="Kazmierczak K.M."/>
            <person name="Andrzejewski T.M."/>
            <person name="Davidsen T.M."/>
            <person name="Wayne K.J."/>
            <person name="Tettelin H."/>
            <person name="Glass J.I."/>
            <person name="Rusch D."/>
            <person name="Podicherti R."/>
            <person name="Tsui H.-C.T."/>
            <person name="Winkler M.E."/>
        </authorList>
    </citation>
    <scope>NUCLEOTIDE SEQUENCE</scope>
</reference>
<evidence type="ECO:0000256" key="4">
    <source>
        <dbReference type="ARBA" id="ARBA00022793"/>
    </source>
</evidence>
<keyword evidence="5" id="KW-0665">Pyrimidine biosynthesis</keyword>
<dbReference type="CDD" id="cd04725">
    <property type="entry name" value="OMP_decarboxylase_like"/>
    <property type="match status" value="1"/>
</dbReference>
<proteinExistence type="predicted"/>
<dbReference type="SMART" id="SM00934">
    <property type="entry name" value="OMPdecase"/>
    <property type="match status" value="1"/>
</dbReference>
<feature type="domain" description="Orotidine 5'-phosphate decarboxylase" evidence="8">
    <location>
        <begin position="28"/>
        <end position="242"/>
    </location>
</feature>
<dbReference type="GO" id="GO:0006207">
    <property type="term" value="P:'de novo' pyrimidine nucleobase biosynthetic process"/>
    <property type="evidence" value="ECO:0007669"/>
    <property type="project" value="InterPro"/>
</dbReference>
<dbReference type="PANTHER" id="PTHR32119:SF2">
    <property type="entry name" value="OROTIDINE 5'-PHOSPHATE DECARBOXYLASE"/>
    <property type="match status" value="1"/>
</dbReference>
<evidence type="ECO:0000256" key="5">
    <source>
        <dbReference type="ARBA" id="ARBA00022975"/>
    </source>
</evidence>